<dbReference type="InterPro" id="IPR008042">
    <property type="entry name" value="Retrotrans_Pao"/>
</dbReference>
<proteinExistence type="predicted"/>
<dbReference type="SUPFAM" id="SSF56672">
    <property type="entry name" value="DNA/RNA polymerases"/>
    <property type="match status" value="1"/>
</dbReference>
<dbReference type="PANTHER" id="PTHR22955:SF66">
    <property type="entry name" value="INTEGRASE CATALYTIC DOMAIN-CONTAINING PROTEIN"/>
    <property type="match status" value="1"/>
</dbReference>
<dbReference type="AlphaFoldDB" id="A0AAV5U7P6"/>
<gene>
    <name evidence="2" type="ORF">PENTCL1PPCAC_24582</name>
</gene>
<accession>A0AAV5U7P6</accession>
<dbReference type="EMBL" id="BTSX01000005">
    <property type="protein sequence ID" value="GMT02408.1"/>
    <property type="molecule type" value="Genomic_DNA"/>
</dbReference>
<comment type="caution">
    <text evidence="2">The sequence shown here is derived from an EMBL/GenBank/DDBJ whole genome shotgun (WGS) entry which is preliminary data.</text>
</comment>
<organism evidence="2 3">
    <name type="scientific">Pristionchus entomophagus</name>
    <dbReference type="NCBI Taxonomy" id="358040"/>
    <lineage>
        <taxon>Eukaryota</taxon>
        <taxon>Metazoa</taxon>
        <taxon>Ecdysozoa</taxon>
        <taxon>Nematoda</taxon>
        <taxon>Chromadorea</taxon>
        <taxon>Rhabditida</taxon>
        <taxon>Rhabditina</taxon>
        <taxon>Diplogasteromorpha</taxon>
        <taxon>Diplogasteroidea</taxon>
        <taxon>Neodiplogasteridae</taxon>
        <taxon>Pristionchus</taxon>
    </lineage>
</organism>
<keyword evidence="3" id="KW-1185">Reference proteome</keyword>
<sequence>ANFFFSVVAHNNSGGKPNKPKHSVEDRSTLSPKQPPKGPTCVFCGLHQYSGECTKVNGQERESESKHSTNECHRKCANCSGRHHKALCEKPSSTSINAYASHQHQERLYTASAIIVNPNVNAHRASMAFIHLDHGSQATLISRELVNRLSLSPIDRREMTINGINSEATRPSLYDIVNVDIITDRGRYSIDAVVMEGTSVNSISTQPLDDNDFSVIQANIGSVPSRFSNYDVVHSDQLLSVTDTLELLENSKETKLPSGCRLLESSIGPIVVGSNKIRSHSLNPLVSVLTVHTETSFKQKIERLFSVDPSARVYETTEKESRKSTDALVNKHFDETIEKKDNDCIVQYSIKPEAKSELPTSYDLASPRLNSTIKTLSEQRSYLEYYDSIINDQLSLGQIEKVDPNDSEGIIHYLAHQPVLRPDKPTTPLRIVYDASAHLKNKPSLNDMIHPGPSDLELIPALLLRSRSRLGLVVADVEKALLQVKLHPSQRNMLRFLWVKDLDMPVSRPNILVLRFCVTPFGVNQSPSLLNKVINHHINLNSDDYDPLLIRQLVSNLYVDNTVDNQIRDSFHSFQLENFSLPIDRYSHLSDSDEITLVAFSDASQHAMATCIYSWSPHSNPTLLISKCKLAPIKAASTIPKMELDSLVMSHSLLRFTVDALRKEFPEKPIHVYTYSDSAVVLHWCKPEFSKPLGPFVNNRVKKINEIRDELSDFHHAIYHHPRHVRSEFNRADHSTRGLTAKDMNDPKYQWWIGPTWMQTCPSTWPNEDLSSL</sequence>
<evidence type="ECO:0000313" key="2">
    <source>
        <dbReference type="EMBL" id="GMT02408.1"/>
    </source>
</evidence>
<reference evidence="2" key="1">
    <citation type="submission" date="2023-10" db="EMBL/GenBank/DDBJ databases">
        <title>Genome assembly of Pristionchus species.</title>
        <authorList>
            <person name="Yoshida K."/>
            <person name="Sommer R.J."/>
        </authorList>
    </citation>
    <scope>NUCLEOTIDE SEQUENCE</scope>
    <source>
        <strain evidence="2">RS0144</strain>
    </source>
</reference>
<evidence type="ECO:0008006" key="4">
    <source>
        <dbReference type="Google" id="ProtNLM"/>
    </source>
</evidence>
<protein>
    <recommendedName>
        <fullName evidence="4">Peptidase aspartic putative domain-containing protein</fullName>
    </recommendedName>
</protein>
<dbReference type="Pfam" id="PF05380">
    <property type="entry name" value="Peptidase_A17"/>
    <property type="match status" value="1"/>
</dbReference>
<name>A0AAV5U7P6_9BILA</name>
<feature type="non-terminal residue" evidence="2">
    <location>
        <position position="1"/>
    </location>
</feature>
<dbReference type="PANTHER" id="PTHR22955">
    <property type="entry name" value="RETROTRANSPOSON"/>
    <property type="match status" value="1"/>
</dbReference>
<dbReference type="Proteomes" id="UP001432027">
    <property type="component" value="Unassembled WGS sequence"/>
</dbReference>
<feature type="region of interest" description="Disordered" evidence="1">
    <location>
        <begin position="10"/>
        <end position="35"/>
    </location>
</feature>
<evidence type="ECO:0000313" key="3">
    <source>
        <dbReference type="Proteomes" id="UP001432027"/>
    </source>
</evidence>
<dbReference type="InterPro" id="IPR043502">
    <property type="entry name" value="DNA/RNA_pol_sf"/>
</dbReference>
<evidence type="ECO:0000256" key="1">
    <source>
        <dbReference type="SAM" id="MobiDB-lite"/>
    </source>
</evidence>